<dbReference type="Pfam" id="PF02650">
    <property type="entry name" value="HTH_WhiA"/>
    <property type="match status" value="1"/>
</dbReference>
<evidence type="ECO:0000259" key="5">
    <source>
        <dbReference type="Pfam" id="PF02650"/>
    </source>
</evidence>
<comment type="similarity">
    <text evidence="4">Belongs to the WhiA family.</text>
</comment>
<evidence type="ECO:0000259" key="6">
    <source>
        <dbReference type="Pfam" id="PF10298"/>
    </source>
</evidence>
<dbReference type="RefSeq" id="WP_004094346.1">
    <property type="nucleotide sequence ID" value="NZ_AFGF01000054.1"/>
</dbReference>
<keyword evidence="3 4" id="KW-0131">Cell cycle</keyword>
<dbReference type="OrthoDB" id="401278at2"/>
<dbReference type="GO" id="GO:0003677">
    <property type="term" value="F:DNA binding"/>
    <property type="evidence" value="ECO:0007669"/>
    <property type="project" value="UniProtKB-UniRule"/>
</dbReference>
<sequence>MSFSSDVRNELARVTGEKRCCHIAELAALMRMGGAMLIGGNSNLGISFTTENAAVARKVLKLLKQGFDVKTEIMVSRALRLKKNNSYMVRVTPSALVTQLLSTLGIIDGQTLNAGKDSGIMRKICCRRAYLRGAFLGGGSVNRPEGDYHLELVTGNLDFAKTLLRLLRTFQLSAGLTDRKNDYIVYLKDGDAIGAVLQIIGAHDALMIYENVRVMKEMRNQVNRLVNCETANLQKTVNAAVRQLEAIRYIEATVGLQSLSEGLRETAELRLQHPEASLQELERAHGDQVSKSGINHRLRKLEKISEKLQGRSFSPGKKSTFT</sequence>
<accession>F7NHI7</accession>
<protein>
    <recommendedName>
        <fullName evidence="4">Probable cell division protein WhiA</fullName>
    </recommendedName>
</protein>
<dbReference type="InterPro" id="IPR003802">
    <property type="entry name" value="Sporulation_regulator_WhiA"/>
</dbReference>
<dbReference type="AlphaFoldDB" id="F7NHI7"/>
<comment type="caution">
    <text evidence="8">The sequence shown here is derived from an EMBL/GenBank/DDBJ whole genome shotgun (WGS) entry which is preliminary data.</text>
</comment>
<feature type="domain" description="WhiA LAGLIDADG-like" evidence="7">
    <location>
        <begin position="128"/>
        <end position="219"/>
    </location>
</feature>
<reference evidence="8 9" key="1">
    <citation type="journal article" date="2011" name="EMBO J.">
        <title>Structural diversity of bacterial flagellar motors.</title>
        <authorList>
            <person name="Chen S."/>
            <person name="Beeby M."/>
            <person name="Murphy G.E."/>
            <person name="Leadbetter J.R."/>
            <person name="Hendrixson D.R."/>
            <person name="Briegel A."/>
            <person name="Li Z."/>
            <person name="Shi J."/>
            <person name="Tocheva E.I."/>
            <person name="Muller A."/>
            <person name="Dobro M.J."/>
            <person name="Jensen G.J."/>
        </authorList>
    </citation>
    <scope>NUCLEOTIDE SEQUENCE [LARGE SCALE GENOMIC DNA]</scope>
    <source>
        <strain evidence="8 9">DSM 6540</strain>
    </source>
</reference>
<comment type="function">
    <text evidence="4">Involved in cell division and chromosome segregation.</text>
</comment>
<dbReference type="PANTHER" id="PTHR37307">
    <property type="entry name" value="CELL DIVISION PROTEIN WHIA-RELATED"/>
    <property type="match status" value="1"/>
</dbReference>
<feature type="domain" description="Sporulation transcription regulator WhiA N-terminal" evidence="6">
    <location>
        <begin position="19"/>
        <end position="107"/>
    </location>
</feature>
<evidence type="ECO:0000256" key="1">
    <source>
        <dbReference type="ARBA" id="ARBA00022618"/>
    </source>
</evidence>
<keyword evidence="1 4" id="KW-0132">Cell division</keyword>
<dbReference type="InterPro" id="IPR027434">
    <property type="entry name" value="Homing_endonucl"/>
</dbReference>
<dbReference type="GO" id="GO:0051301">
    <property type="term" value="P:cell division"/>
    <property type="evidence" value="ECO:0007669"/>
    <property type="project" value="UniProtKB-UniRule"/>
</dbReference>
<dbReference type="EMBL" id="AFGF01000054">
    <property type="protein sequence ID" value="EGO64534.1"/>
    <property type="molecule type" value="Genomic_DNA"/>
</dbReference>
<dbReference type="eggNOG" id="COG1481">
    <property type="taxonomic scope" value="Bacteria"/>
</dbReference>
<dbReference type="NCBIfam" id="TIGR00647">
    <property type="entry name" value="DNA_bind_WhiA"/>
    <property type="match status" value="1"/>
</dbReference>
<dbReference type="InterPro" id="IPR039518">
    <property type="entry name" value="WhiA_LAGLIDADG_dom"/>
</dbReference>
<dbReference type="Pfam" id="PF10298">
    <property type="entry name" value="WhiA_N"/>
    <property type="match status" value="1"/>
</dbReference>
<evidence type="ECO:0000256" key="2">
    <source>
        <dbReference type="ARBA" id="ARBA00023125"/>
    </source>
</evidence>
<dbReference type="InterPro" id="IPR018478">
    <property type="entry name" value="Sporu_reg_WhiA_N_dom"/>
</dbReference>
<dbReference type="STRING" id="1009370.ALO_07673"/>
<keyword evidence="9" id="KW-1185">Reference proteome</keyword>
<evidence type="ECO:0000313" key="9">
    <source>
        <dbReference type="Proteomes" id="UP000003240"/>
    </source>
</evidence>
<dbReference type="Pfam" id="PF14527">
    <property type="entry name" value="LAGLIDADG_WhiA"/>
    <property type="match status" value="1"/>
</dbReference>
<dbReference type="GO" id="GO:0043937">
    <property type="term" value="P:regulation of sporulation"/>
    <property type="evidence" value="ECO:0007669"/>
    <property type="project" value="InterPro"/>
</dbReference>
<name>F7NHI7_9FIRM</name>
<evidence type="ECO:0000313" key="8">
    <source>
        <dbReference type="EMBL" id="EGO64534.1"/>
    </source>
</evidence>
<dbReference type="InterPro" id="IPR023054">
    <property type="entry name" value="Sporulation_regulator_WhiA_C"/>
</dbReference>
<dbReference type="HAMAP" id="MF_01420">
    <property type="entry name" value="HTH_type_WhiA"/>
    <property type="match status" value="1"/>
</dbReference>
<feature type="domain" description="Sporulation regulator WhiA C-terminal" evidence="5">
    <location>
        <begin position="222"/>
        <end position="304"/>
    </location>
</feature>
<dbReference type="PANTHER" id="PTHR37307:SF1">
    <property type="entry name" value="CELL DIVISION PROTEIN WHIA-RELATED"/>
    <property type="match status" value="1"/>
</dbReference>
<evidence type="ECO:0000256" key="3">
    <source>
        <dbReference type="ARBA" id="ARBA00023306"/>
    </source>
</evidence>
<evidence type="ECO:0000256" key="4">
    <source>
        <dbReference type="HAMAP-Rule" id="MF_01420"/>
    </source>
</evidence>
<dbReference type="Proteomes" id="UP000003240">
    <property type="component" value="Unassembled WGS sequence"/>
</dbReference>
<gene>
    <name evidence="4" type="primary">whiA</name>
    <name evidence="8" type="ORF">ALO_07673</name>
</gene>
<evidence type="ECO:0000259" key="7">
    <source>
        <dbReference type="Pfam" id="PF14527"/>
    </source>
</evidence>
<proteinExistence type="inferred from homology"/>
<keyword evidence="2 4" id="KW-0238">DNA-binding</keyword>
<dbReference type="SUPFAM" id="SSF55608">
    <property type="entry name" value="Homing endonucleases"/>
    <property type="match status" value="1"/>
</dbReference>
<organism evidence="8 9">
    <name type="scientific">Acetonema longum DSM 6540</name>
    <dbReference type="NCBI Taxonomy" id="1009370"/>
    <lineage>
        <taxon>Bacteria</taxon>
        <taxon>Bacillati</taxon>
        <taxon>Bacillota</taxon>
        <taxon>Negativicutes</taxon>
        <taxon>Acetonemataceae</taxon>
        <taxon>Acetonema</taxon>
    </lineage>
</organism>
<dbReference type="Gene3D" id="3.10.28.10">
    <property type="entry name" value="Homing endonucleases"/>
    <property type="match status" value="1"/>
</dbReference>